<dbReference type="PROSITE" id="PS00600">
    <property type="entry name" value="AA_TRANSFER_CLASS_3"/>
    <property type="match status" value="1"/>
</dbReference>
<comment type="similarity">
    <text evidence="3 8">Belongs to the class-III pyridoxal-phosphate-dependent aminotransferase family.</text>
</comment>
<comment type="catalytic activity">
    <reaction evidence="9">
        <text>a 2-oxocarboxylate + L-ornithine = L-glutamate 5-semialdehyde + an L-alpha-amino acid</text>
        <dbReference type="Rhea" id="RHEA:13877"/>
        <dbReference type="ChEBI" id="CHEBI:35179"/>
        <dbReference type="ChEBI" id="CHEBI:46911"/>
        <dbReference type="ChEBI" id="CHEBI:58066"/>
        <dbReference type="ChEBI" id="CHEBI:59869"/>
        <dbReference type="EC" id="2.6.1.13"/>
    </reaction>
</comment>
<keyword evidence="7 8" id="KW-0663">Pyridoxal phosphate</keyword>
<evidence type="ECO:0000313" key="11">
    <source>
        <dbReference type="Proteomes" id="UP000278143"/>
    </source>
</evidence>
<dbReference type="FunFam" id="3.40.640.10:FF:000011">
    <property type="entry name" value="Ornithine aminotransferase"/>
    <property type="match status" value="1"/>
</dbReference>
<evidence type="ECO:0000256" key="1">
    <source>
        <dbReference type="ARBA" id="ARBA00001933"/>
    </source>
</evidence>
<dbReference type="FunFam" id="3.90.1150.10:FF:000152">
    <property type="entry name" value="Ornithine aminotransferase"/>
    <property type="match status" value="1"/>
</dbReference>
<gene>
    <name evidence="10" type="ORF">SYNPS1DRAFT_12812</name>
</gene>
<evidence type="ECO:0000256" key="7">
    <source>
        <dbReference type="ARBA" id="ARBA00022898"/>
    </source>
</evidence>
<organism evidence="10 11">
    <name type="scientific">Syncephalis pseudoplumigaleata</name>
    <dbReference type="NCBI Taxonomy" id="1712513"/>
    <lineage>
        <taxon>Eukaryota</taxon>
        <taxon>Fungi</taxon>
        <taxon>Fungi incertae sedis</taxon>
        <taxon>Zoopagomycota</taxon>
        <taxon>Zoopagomycotina</taxon>
        <taxon>Zoopagomycetes</taxon>
        <taxon>Zoopagales</taxon>
        <taxon>Piptocephalidaceae</taxon>
        <taxon>Syncephalis</taxon>
    </lineage>
</organism>
<accession>A0A4P9Z6N9</accession>
<dbReference type="InterPro" id="IPR049704">
    <property type="entry name" value="Aminotrans_3_PPA_site"/>
</dbReference>
<evidence type="ECO:0000256" key="9">
    <source>
        <dbReference type="RuleBase" id="RU365036"/>
    </source>
</evidence>
<evidence type="ECO:0000256" key="6">
    <source>
        <dbReference type="ARBA" id="ARBA00022679"/>
    </source>
</evidence>
<dbReference type="InterPro" id="IPR015421">
    <property type="entry name" value="PyrdxlP-dep_Trfase_major"/>
</dbReference>
<dbReference type="PANTHER" id="PTHR11986:SF18">
    <property type="entry name" value="ORNITHINE AMINOTRANSFERASE, MITOCHONDRIAL"/>
    <property type="match status" value="1"/>
</dbReference>
<dbReference type="CDD" id="cd00610">
    <property type="entry name" value="OAT_like"/>
    <property type="match status" value="1"/>
</dbReference>
<dbReference type="GO" id="GO:0030170">
    <property type="term" value="F:pyridoxal phosphate binding"/>
    <property type="evidence" value="ECO:0007669"/>
    <property type="project" value="InterPro"/>
</dbReference>
<dbReference type="EMBL" id="KZ989224">
    <property type="protein sequence ID" value="RKP27340.1"/>
    <property type="molecule type" value="Genomic_DNA"/>
</dbReference>
<dbReference type="PIRSF" id="PIRSF000521">
    <property type="entry name" value="Transaminase_4ab_Lys_Orn"/>
    <property type="match status" value="1"/>
</dbReference>
<evidence type="ECO:0000256" key="8">
    <source>
        <dbReference type="RuleBase" id="RU003560"/>
    </source>
</evidence>
<dbReference type="InterPro" id="IPR010164">
    <property type="entry name" value="Orn_aminotrans"/>
</dbReference>
<dbReference type="UniPathway" id="UPA00098">
    <property type="reaction ID" value="UER00358"/>
</dbReference>
<dbReference type="GO" id="GO:0055129">
    <property type="term" value="P:L-proline biosynthetic process"/>
    <property type="evidence" value="ECO:0007669"/>
    <property type="project" value="UniProtKB-UniPathway"/>
</dbReference>
<dbReference type="InterPro" id="IPR015424">
    <property type="entry name" value="PyrdxlP-dep_Trfase"/>
</dbReference>
<comment type="pathway">
    <text evidence="2 9">Amino-acid biosynthesis; L-proline biosynthesis; L-glutamate 5-semialdehyde from L-ornithine: step 1/1.</text>
</comment>
<evidence type="ECO:0000256" key="4">
    <source>
        <dbReference type="ARBA" id="ARBA00012924"/>
    </source>
</evidence>
<dbReference type="SUPFAM" id="SSF53383">
    <property type="entry name" value="PLP-dependent transferases"/>
    <property type="match status" value="1"/>
</dbReference>
<evidence type="ECO:0000313" key="10">
    <source>
        <dbReference type="EMBL" id="RKP27340.1"/>
    </source>
</evidence>
<dbReference type="GO" id="GO:0019544">
    <property type="term" value="P:L-arginine catabolic process to L-glutamate"/>
    <property type="evidence" value="ECO:0007669"/>
    <property type="project" value="TreeGrafter"/>
</dbReference>
<evidence type="ECO:0000256" key="3">
    <source>
        <dbReference type="ARBA" id="ARBA00008954"/>
    </source>
</evidence>
<evidence type="ECO:0000256" key="5">
    <source>
        <dbReference type="ARBA" id="ARBA00022576"/>
    </source>
</evidence>
<dbReference type="GO" id="GO:0042802">
    <property type="term" value="F:identical protein binding"/>
    <property type="evidence" value="ECO:0007669"/>
    <property type="project" value="TreeGrafter"/>
</dbReference>
<dbReference type="NCBIfam" id="TIGR01885">
    <property type="entry name" value="Orn_aminotrans"/>
    <property type="match status" value="1"/>
</dbReference>
<comment type="cofactor">
    <cofactor evidence="1 9">
        <name>pyridoxal 5'-phosphate</name>
        <dbReference type="ChEBI" id="CHEBI:597326"/>
    </cofactor>
</comment>
<dbReference type="Gene3D" id="3.40.640.10">
    <property type="entry name" value="Type I PLP-dependent aspartate aminotransferase-like (Major domain)"/>
    <property type="match status" value="1"/>
</dbReference>
<protein>
    <recommendedName>
        <fullName evidence="4 9">Ornithine aminotransferase</fullName>
        <ecNumber evidence="4 9">2.6.1.13</ecNumber>
    </recommendedName>
</protein>
<keyword evidence="6 9" id="KW-0808">Transferase</keyword>
<dbReference type="InterPro" id="IPR005814">
    <property type="entry name" value="Aminotrans_3"/>
</dbReference>
<dbReference type="GO" id="GO:0005737">
    <property type="term" value="C:cytoplasm"/>
    <property type="evidence" value="ECO:0007669"/>
    <property type="project" value="TreeGrafter"/>
</dbReference>
<dbReference type="AlphaFoldDB" id="A0A4P9Z6N9"/>
<proteinExistence type="inferred from homology"/>
<dbReference type="GO" id="GO:0010121">
    <property type="term" value="P:L-arginine catabolic process to proline via ornithine"/>
    <property type="evidence" value="ECO:0007669"/>
    <property type="project" value="TreeGrafter"/>
</dbReference>
<evidence type="ECO:0000256" key="2">
    <source>
        <dbReference type="ARBA" id="ARBA00004998"/>
    </source>
</evidence>
<dbReference type="GO" id="GO:0004587">
    <property type="term" value="F:ornithine aminotransferase activity"/>
    <property type="evidence" value="ECO:0007669"/>
    <property type="project" value="UniProtKB-EC"/>
</dbReference>
<reference evidence="11" key="1">
    <citation type="journal article" date="2018" name="Nat. Microbiol.">
        <title>Leveraging single-cell genomics to expand the fungal tree of life.</title>
        <authorList>
            <person name="Ahrendt S.R."/>
            <person name="Quandt C.A."/>
            <person name="Ciobanu D."/>
            <person name="Clum A."/>
            <person name="Salamov A."/>
            <person name="Andreopoulos B."/>
            <person name="Cheng J.F."/>
            <person name="Woyke T."/>
            <person name="Pelin A."/>
            <person name="Henrissat B."/>
            <person name="Reynolds N.K."/>
            <person name="Benny G.L."/>
            <person name="Smith M.E."/>
            <person name="James T.Y."/>
            <person name="Grigoriev I.V."/>
        </authorList>
    </citation>
    <scope>NUCLEOTIDE SEQUENCE [LARGE SCALE GENOMIC DNA]</scope>
    <source>
        <strain evidence="11">Benny S71-1</strain>
    </source>
</reference>
<dbReference type="Gene3D" id="3.90.1150.10">
    <property type="entry name" value="Aspartate Aminotransferase, domain 1"/>
    <property type="match status" value="1"/>
</dbReference>
<dbReference type="EC" id="2.6.1.13" evidence="4 9"/>
<dbReference type="OrthoDB" id="10261433at2759"/>
<dbReference type="InterPro" id="IPR050103">
    <property type="entry name" value="Class-III_PLP-dep_AT"/>
</dbReference>
<dbReference type="Pfam" id="PF00202">
    <property type="entry name" value="Aminotran_3"/>
    <property type="match status" value="1"/>
</dbReference>
<sequence length="433" mass="47524">MASTLSSDALIRMEAEYAAHNYHPLPMVFQKAQGVYVWDPEGNKYIDFLSAYSAVNQGHSHPKIIKALTDQASTLCLSSRAFYNNMLPQYAKFITEYFGFDMVLPTNTGAEAVETAIKMSRKWGYSKKGIPQDEAIVLACEGNFHGRTIGVVSMSTDPEARKQFGPFVPLVTSKCPKTGKPIRYNNIQDIEDVFSVHGDKMAAFLVEPIQGEAGIIVPDDAFLLRAYELCKKHNVLFIADEIQTGIGRTGKLLAIDHVGIKPDIVTLGKALSGGVYPVSAVLARKDIMLCIEPGSHGSTFGGNPIACAVAMAALNVVKEENLVQQSEERGKLLRQLLSGIKHPIIKQVRGRGLLNAVEIDGQLLPGKGAWHLCLLMKKNGLLAKPTHDTIIRLAPPLCITEEQVREAVEIFKRSIEELETVDVKSIPGMEYEH</sequence>
<name>A0A4P9Z6N9_9FUNG</name>
<keyword evidence="11" id="KW-1185">Reference proteome</keyword>
<dbReference type="Proteomes" id="UP000278143">
    <property type="component" value="Unassembled WGS sequence"/>
</dbReference>
<keyword evidence="5 9" id="KW-0032">Aminotransferase</keyword>
<dbReference type="InterPro" id="IPR015422">
    <property type="entry name" value="PyrdxlP-dep_Trfase_small"/>
</dbReference>
<dbReference type="PANTHER" id="PTHR11986">
    <property type="entry name" value="AMINOTRANSFERASE CLASS III"/>
    <property type="match status" value="1"/>
</dbReference>